<proteinExistence type="predicted"/>
<feature type="compositionally biased region" description="Basic and acidic residues" evidence="1">
    <location>
        <begin position="110"/>
        <end position="122"/>
    </location>
</feature>
<dbReference type="SUPFAM" id="SSF54001">
    <property type="entry name" value="Cysteine proteinases"/>
    <property type="match status" value="1"/>
</dbReference>
<dbReference type="AlphaFoldDB" id="A0A2U1M5K1"/>
<organism evidence="2 3">
    <name type="scientific">Artemisia annua</name>
    <name type="common">Sweet wormwood</name>
    <dbReference type="NCBI Taxonomy" id="35608"/>
    <lineage>
        <taxon>Eukaryota</taxon>
        <taxon>Viridiplantae</taxon>
        <taxon>Streptophyta</taxon>
        <taxon>Embryophyta</taxon>
        <taxon>Tracheophyta</taxon>
        <taxon>Spermatophyta</taxon>
        <taxon>Magnoliopsida</taxon>
        <taxon>eudicotyledons</taxon>
        <taxon>Gunneridae</taxon>
        <taxon>Pentapetalae</taxon>
        <taxon>asterids</taxon>
        <taxon>campanulids</taxon>
        <taxon>Asterales</taxon>
        <taxon>Asteraceae</taxon>
        <taxon>Asteroideae</taxon>
        <taxon>Anthemideae</taxon>
        <taxon>Artemisiinae</taxon>
        <taxon>Artemisia</taxon>
    </lineage>
</organism>
<dbReference type="Proteomes" id="UP000245207">
    <property type="component" value="Unassembled WGS sequence"/>
</dbReference>
<gene>
    <name evidence="2" type="ORF">CTI12_AA415770</name>
</gene>
<keyword evidence="3" id="KW-1185">Reference proteome</keyword>
<evidence type="ECO:0000313" key="3">
    <source>
        <dbReference type="Proteomes" id="UP000245207"/>
    </source>
</evidence>
<dbReference type="EMBL" id="PKPP01006424">
    <property type="protein sequence ID" value="PWA56552.1"/>
    <property type="molecule type" value="Genomic_DNA"/>
</dbReference>
<evidence type="ECO:0000313" key="2">
    <source>
        <dbReference type="EMBL" id="PWA56552.1"/>
    </source>
</evidence>
<accession>A0A2U1M5K1</accession>
<name>A0A2U1M5K1_ARTAN</name>
<feature type="compositionally biased region" description="Low complexity" evidence="1">
    <location>
        <begin position="97"/>
        <end position="109"/>
    </location>
</feature>
<feature type="region of interest" description="Disordered" evidence="1">
    <location>
        <begin position="71"/>
        <end position="134"/>
    </location>
</feature>
<protein>
    <submittedName>
        <fullName evidence="2">Cysteine proteinases superfamily protein</fullName>
    </submittedName>
</protein>
<dbReference type="InterPro" id="IPR038765">
    <property type="entry name" value="Papain-like_cys_pep_sf"/>
</dbReference>
<feature type="compositionally biased region" description="Polar residues" evidence="1">
    <location>
        <begin position="72"/>
        <end position="96"/>
    </location>
</feature>
<reference evidence="2 3" key="1">
    <citation type="journal article" date="2018" name="Mol. Plant">
        <title>The genome of Artemisia annua provides insight into the evolution of Asteraceae family and artemisinin biosynthesis.</title>
        <authorList>
            <person name="Shen Q."/>
            <person name="Zhang L."/>
            <person name="Liao Z."/>
            <person name="Wang S."/>
            <person name="Yan T."/>
            <person name="Shi P."/>
            <person name="Liu M."/>
            <person name="Fu X."/>
            <person name="Pan Q."/>
            <person name="Wang Y."/>
            <person name="Lv Z."/>
            <person name="Lu X."/>
            <person name="Zhang F."/>
            <person name="Jiang W."/>
            <person name="Ma Y."/>
            <person name="Chen M."/>
            <person name="Hao X."/>
            <person name="Li L."/>
            <person name="Tang Y."/>
            <person name="Lv G."/>
            <person name="Zhou Y."/>
            <person name="Sun X."/>
            <person name="Brodelius P.E."/>
            <person name="Rose J.K.C."/>
            <person name="Tang K."/>
        </authorList>
    </citation>
    <scope>NUCLEOTIDE SEQUENCE [LARGE SCALE GENOMIC DNA]</scope>
    <source>
        <strain evidence="3">cv. Huhao1</strain>
        <tissue evidence="2">Leaf</tissue>
    </source>
</reference>
<comment type="caution">
    <text evidence="2">The sequence shown here is derived from an EMBL/GenBank/DDBJ whole genome shotgun (WGS) entry which is preliminary data.</text>
</comment>
<sequence length="351" mass="40936">MEEFTLMIVHANEREHHEAINFINEFKASHELLLKEQNNMINRLAIEVHQLSKVLNRVLLVKHDLKGITTRGGKSTFQIGETPEDNNTNNISSGSAPSEQEQPNETNPEPEIRKEPSVEPKRSTLPFPHRSRKEKEDAYQRKFLENLKQLQLSIPFMEALVWIIGVEMIDCKVIYFLTFLLKLIFRYTKLNYFSDSSFMTGRTILPSKKLEINKLNMLCSKFSDTYDFSPATFKVNAQQMENSRTSENIESGLTRYAQIYHRCKCGLTDFTFDFILKNEGLTYEDNYPYTIADGSCNTIKLELLARSNFGRQEKPLLSMFNFVYIQYDLGYMLRELNQILLHQITENHIET</sequence>
<evidence type="ECO:0000256" key="1">
    <source>
        <dbReference type="SAM" id="MobiDB-lite"/>
    </source>
</evidence>